<proteinExistence type="predicted"/>
<sequence>MKDAFDVMGAAGASAAPPVVERLADSDAIAADAARVRAARRRRLGAGVGAGVGAVLVGVGVTWVAWPSDAAAVDVASARVAQVPVFDARADRSSCVPSTTPEPYLPWAQPGVTVAAAPVRDSTIDVQAIALVNEDAGGTLRRVDPGAAVDVPGSPSEGGALTVDFDVTWAGDALYTVEAAAFLVASGRVLSPAVGWYGDAEDREVSGGGSAVPLYDPDADTSSISIVSPVQPTCLAATQSSSWSFGAPVEAAELHTVVQVRDESGAPLATFVDGAGLDGTTVAYPGFLAAGAIGATTTQPTPTEVAAVRAARQQGEAATPSPAALVRDAVAQEGVPLSQAGAGIAMSGRCDVLEAQVERDGLELPVVAVQDDRLQDFPDQLPAETLRGSRSVDIPHNPGINPLRGDYTLLLLDIDDGAVEASIPLRLFSEVSGGPATALAGASTSCTDREAAPGRYQAVMLDADDRSDEALDLAEALQPVTARWYDLGLVTVLP</sequence>
<keyword evidence="1" id="KW-0812">Transmembrane</keyword>
<dbReference type="Proteomes" id="UP000652354">
    <property type="component" value="Unassembled WGS sequence"/>
</dbReference>
<keyword evidence="3" id="KW-1185">Reference proteome</keyword>
<evidence type="ECO:0000256" key="1">
    <source>
        <dbReference type="SAM" id="Phobius"/>
    </source>
</evidence>
<feature type="transmembrane region" description="Helical" evidence="1">
    <location>
        <begin position="44"/>
        <end position="66"/>
    </location>
</feature>
<name>A0A919Q1B6_9MICO</name>
<evidence type="ECO:0000313" key="2">
    <source>
        <dbReference type="EMBL" id="GIG53819.1"/>
    </source>
</evidence>
<dbReference type="RefSeq" id="WP_203653243.1">
    <property type="nucleotide sequence ID" value="NZ_BONR01000001.1"/>
</dbReference>
<comment type="caution">
    <text evidence="2">The sequence shown here is derived from an EMBL/GenBank/DDBJ whole genome shotgun (WGS) entry which is preliminary data.</text>
</comment>
<gene>
    <name evidence="2" type="ORF">Dac01nite_05710</name>
</gene>
<keyword evidence="1" id="KW-1133">Transmembrane helix</keyword>
<dbReference type="AlphaFoldDB" id="A0A919Q1B6"/>
<organism evidence="2 3">
    <name type="scientific">Demequina activiva</name>
    <dbReference type="NCBI Taxonomy" id="1582364"/>
    <lineage>
        <taxon>Bacteria</taxon>
        <taxon>Bacillati</taxon>
        <taxon>Actinomycetota</taxon>
        <taxon>Actinomycetes</taxon>
        <taxon>Micrococcales</taxon>
        <taxon>Demequinaceae</taxon>
        <taxon>Demequina</taxon>
    </lineage>
</organism>
<evidence type="ECO:0000313" key="3">
    <source>
        <dbReference type="Proteomes" id="UP000652354"/>
    </source>
</evidence>
<dbReference type="EMBL" id="BONR01000001">
    <property type="protein sequence ID" value="GIG53819.1"/>
    <property type="molecule type" value="Genomic_DNA"/>
</dbReference>
<reference evidence="2" key="1">
    <citation type="submission" date="2021-01" db="EMBL/GenBank/DDBJ databases">
        <title>Whole genome shotgun sequence of Demequina activiva NBRC 110675.</title>
        <authorList>
            <person name="Komaki H."/>
            <person name="Tamura T."/>
        </authorList>
    </citation>
    <scope>NUCLEOTIDE SEQUENCE</scope>
    <source>
        <strain evidence="2">NBRC 110675</strain>
    </source>
</reference>
<accession>A0A919Q1B6</accession>
<keyword evidence="1" id="KW-0472">Membrane</keyword>
<protein>
    <submittedName>
        <fullName evidence="2">Uncharacterized protein</fullName>
    </submittedName>
</protein>